<reference evidence="11 12" key="1">
    <citation type="submission" date="2023-12" db="EMBL/GenBank/DDBJ databases">
        <title>the genome sequence of Hyalangium sp. s54d21.</title>
        <authorList>
            <person name="Zhang X."/>
        </authorList>
    </citation>
    <scope>NUCLEOTIDE SEQUENCE [LARGE SCALE GENOMIC DNA]</scope>
    <source>
        <strain evidence="12">s54d21</strain>
    </source>
</reference>
<dbReference type="GO" id="GO:0016787">
    <property type="term" value="F:hydrolase activity"/>
    <property type="evidence" value="ECO:0007669"/>
    <property type="project" value="UniProtKB-KW"/>
</dbReference>
<dbReference type="SUPFAM" id="SSF55486">
    <property type="entry name" value="Metalloproteases ('zincins'), catalytic domain"/>
    <property type="match status" value="1"/>
</dbReference>
<dbReference type="RefSeq" id="WP_321550510.1">
    <property type="nucleotide sequence ID" value="NZ_JAXIVS010000016.1"/>
</dbReference>
<evidence type="ECO:0000256" key="8">
    <source>
        <dbReference type="SAM" id="SignalP"/>
    </source>
</evidence>
<dbReference type="PRINTS" id="PR00786">
    <property type="entry name" value="NEPRILYSIN"/>
</dbReference>
<dbReference type="CDD" id="cd08662">
    <property type="entry name" value="M13"/>
    <property type="match status" value="1"/>
</dbReference>
<protein>
    <submittedName>
        <fullName evidence="11">M13 family metallopeptidase</fullName>
        <ecNumber evidence="11">3.4.24.-</ecNumber>
    </submittedName>
</protein>
<sequence>MRIGTAWLALALCSSTALAQPSAATTPTAQPVKQRGVFIEDINRKADPCNDFFDYANGAWRTNNPIPDSMVRWSRRWQSGELAKEQLRGILDEVSQRKDWPKASVEQLISDYYGACMDEARVEAQGVKPLQPLLKKIDALKDIAGLQRMLSELHAQRIPVPFGIAAESDFATPTNVIAHIFSNGIGLPDRDYYFKTEPRFADAREKYRAHIATMFKLAGSSEKAAKQAAEVVFKMETAFAEDSLDIVGLRNPANLDHKTTFAGLKKMAPAFDWAGYFRNAKIAEADLNVFEPKFLAEFDRQIKETPLASWKTYLKWHVVRSAAPFLSKALAEESFNFNDKYLGGAKEMKPRWKRCVESTDDLLGEALGRKYAEKYFPPAAKARMQGMVTNLLAGMKDSVEGLAWMGPETKKQALEKLSTFNPKIGYPDKWKDYSQVPVSRDQFWQNVVAGRTFDVVDDRSTLNKPVDRDRWGMTPPTSNAYYNPLLNEIVFPAGILQPPAFSMEATDAVNYGAIGVVIGHEISHGFDDQGAKFDAQGRLKNWWTEQDLKRFEERGQCVVDQFEGYFIEPGIHHNGKLVLGESIGDLAGAKIAYVALQKAMKQQPVPTVDGFTPEQQFFIAWGQFRGDAIRPETQRLMVQSDPHPTGKYRVIGPLSNMPEFQRTFGCKEGAPMVRPAAKRCEVW</sequence>
<dbReference type="InterPro" id="IPR018497">
    <property type="entry name" value="Peptidase_M13_C"/>
</dbReference>
<gene>
    <name evidence="11" type="ORF">SYV04_35745</name>
</gene>
<evidence type="ECO:0000256" key="6">
    <source>
        <dbReference type="ARBA" id="ARBA00022833"/>
    </source>
</evidence>
<proteinExistence type="inferred from homology"/>
<dbReference type="PANTHER" id="PTHR11733:SF167">
    <property type="entry name" value="FI17812P1-RELATED"/>
    <property type="match status" value="1"/>
</dbReference>
<keyword evidence="12" id="KW-1185">Reference proteome</keyword>
<dbReference type="Pfam" id="PF01431">
    <property type="entry name" value="Peptidase_M13"/>
    <property type="match status" value="1"/>
</dbReference>
<name>A0ABU5HEV6_9BACT</name>
<evidence type="ECO:0000256" key="5">
    <source>
        <dbReference type="ARBA" id="ARBA00022801"/>
    </source>
</evidence>
<evidence type="ECO:0000256" key="7">
    <source>
        <dbReference type="ARBA" id="ARBA00023049"/>
    </source>
</evidence>
<organism evidence="11 12">
    <name type="scientific">Hyalangium rubrum</name>
    <dbReference type="NCBI Taxonomy" id="3103134"/>
    <lineage>
        <taxon>Bacteria</taxon>
        <taxon>Pseudomonadati</taxon>
        <taxon>Myxococcota</taxon>
        <taxon>Myxococcia</taxon>
        <taxon>Myxococcales</taxon>
        <taxon>Cystobacterineae</taxon>
        <taxon>Archangiaceae</taxon>
        <taxon>Hyalangium</taxon>
    </lineage>
</organism>
<comment type="cofactor">
    <cofactor evidence="1">
        <name>Zn(2+)</name>
        <dbReference type="ChEBI" id="CHEBI:29105"/>
    </cofactor>
</comment>
<feature type="signal peptide" evidence="8">
    <location>
        <begin position="1"/>
        <end position="19"/>
    </location>
</feature>
<keyword evidence="5 11" id="KW-0378">Hydrolase</keyword>
<evidence type="ECO:0000259" key="9">
    <source>
        <dbReference type="Pfam" id="PF01431"/>
    </source>
</evidence>
<keyword evidence="4" id="KW-0479">Metal-binding</keyword>
<keyword evidence="7" id="KW-0482">Metalloprotease</keyword>
<evidence type="ECO:0000256" key="4">
    <source>
        <dbReference type="ARBA" id="ARBA00022723"/>
    </source>
</evidence>
<keyword evidence="6" id="KW-0862">Zinc</keyword>
<keyword evidence="3" id="KW-0645">Protease</keyword>
<dbReference type="Proteomes" id="UP001291309">
    <property type="component" value="Unassembled WGS sequence"/>
</dbReference>
<comment type="similarity">
    <text evidence="2">Belongs to the peptidase M13 family.</text>
</comment>
<keyword evidence="8" id="KW-0732">Signal</keyword>
<dbReference type="InterPro" id="IPR042089">
    <property type="entry name" value="Peptidase_M13_dom_2"/>
</dbReference>
<accession>A0ABU5HEV6</accession>
<dbReference type="InterPro" id="IPR024079">
    <property type="entry name" value="MetalloPept_cat_dom_sf"/>
</dbReference>
<dbReference type="InterPro" id="IPR008753">
    <property type="entry name" value="Peptidase_M13_N"/>
</dbReference>
<dbReference type="Gene3D" id="3.40.390.10">
    <property type="entry name" value="Collagenase (Catalytic Domain)"/>
    <property type="match status" value="1"/>
</dbReference>
<comment type="caution">
    <text evidence="11">The sequence shown here is derived from an EMBL/GenBank/DDBJ whole genome shotgun (WGS) entry which is preliminary data.</text>
</comment>
<dbReference type="EMBL" id="JAXIVS010000016">
    <property type="protein sequence ID" value="MDY7231795.1"/>
    <property type="molecule type" value="Genomic_DNA"/>
</dbReference>
<dbReference type="InterPro" id="IPR000718">
    <property type="entry name" value="Peptidase_M13"/>
</dbReference>
<evidence type="ECO:0000256" key="2">
    <source>
        <dbReference type="ARBA" id="ARBA00007357"/>
    </source>
</evidence>
<evidence type="ECO:0000259" key="10">
    <source>
        <dbReference type="Pfam" id="PF05649"/>
    </source>
</evidence>
<dbReference type="Pfam" id="PF05649">
    <property type="entry name" value="Peptidase_M13_N"/>
    <property type="match status" value="1"/>
</dbReference>
<dbReference type="PANTHER" id="PTHR11733">
    <property type="entry name" value="ZINC METALLOPROTEASE FAMILY M13 NEPRILYSIN-RELATED"/>
    <property type="match status" value="1"/>
</dbReference>
<feature type="domain" description="Peptidase M13 C-terminal" evidence="9">
    <location>
        <begin position="479"/>
        <end position="680"/>
    </location>
</feature>
<evidence type="ECO:0000256" key="1">
    <source>
        <dbReference type="ARBA" id="ARBA00001947"/>
    </source>
</evidence>
<evidence type="ECO:0000256" key="3">
    <source>
        <dbReference type="ARBA" id="ARBA00022670"/>
    </source>
</evidence>
<dbReference type="Gene3D" id="1.10.1380.10">
    <property type="entry name" value="Neutral endopeptidase , domain2"/>
    <property type="match status" value="1"/>
</dbReference>
<feature type="chain" id="PRO_5046354570" evidence="8">
    <location>
        <begin position="20"/>
        <end position="683"/>
    </location>
</feature>
<evidence type="ECO:0000313" key="11">
    <source>
        <dbReference type="EMBL" id="MDY7231795.1"/>
    </source>
</evidence>
<dbReference type="EC" id="3.4.24.-" evidence="11"/>
<feature type="domain" description="Peptidase M13 N-terminal" evidence="10">
    <location>
        <begin position="48"/>
        <end position="427"/>
    </location>
</feature>
<evidence type="ECO:0000313" key="12">
    <source>
        <dbReference type="Proteomes" id="UP001291309"/>
    </source>
</evidence>
<dbReference type="PROSITE" id="PS51885">
    <property type="entry name" value="NEPRILYSIN"/>
    <property type="match status" value="1"/>
</dbReference>